<keyword evidence="11" id="KW-1185">Reference proteome</keyword>
<feature type="transmembrane region" description="Helical" evidence="8">
    <location>
        <begin position="60"/>
        <end position="80"/>
    </location>
</feature>
<dbReference type="PANTHER" id="PTHR34582">
    <property type="entry name" value="UPF0702 TRANSMEMBRANE PROTEIN YCAP"/>
    <property type="match status" value="1"/>
</dbReference>
<comment type="subcellular location">
    <subcellularLocation>
        <location evidence="1">Cell membrane</location>
        <topology evidence="1">Multi-pass membrane protein</topology>
    </subcellularLocation>
</comment>
<feature type="transmembrane region" description="Helical" evidence="8">
    <location>
        <begin position="37"/>
        <end position="54"/>
    </location>
</feature>
<evidence type="ECO:0000256" key="4">
    <source>
        <dbReference type="ARBA" id="ARBA00022692"/>
    </source>
</evidence>
<evidence type="ECO:0000256" key="1">
    <source>
        <dbReference type="ARBA" id="ARBA00004651"/>
    </source>
</evidence>
<dbReference type="GO" id="GO:0005886">
    <property type="term" value="C:plasma membrane"/>
    <property type="evidence" value="ECO:0007669"/>
    <property type="project" value="UniProtKB-SubCell"/>
</dbReference>
<evidence type="ECO:0000256" key="5">
    <source>
        <dbReference type="ARBA" id="ARBA00022989"/>
    </source>
</evidence>
<keyword evidence="3" id="KW-1003">Cell membrane</keyword>
<reference evidence="10 11" key="1">
    <citation type="submission" date="2016-10" db="EMBL/GenBank/DDBJ databases">
        <authorList>
            <person name="de Groot N.N."/>
        </authorList>
    </citation>
    <scope>NUCLEOTIDE SEQUENCE [LARGE SCALE GENOMIC DNA]</scope>
    <source>
        <strain evidence="10 11">DSM 44945</strain>
    </source>
</reference>
<evidence type="ECO:0000256" key="2">
    <source>
        <dbReference type="ARBA" id="ARBA00006448"/>
    </source>
</evidence>
<dbReference type="RefSeq" id="WP_092037271.1">
    <property type="nucleotide sequence ID" value="NZ_FOOK01000009.1"/>
</dbReference>
<dbReference type="InterPro" id="IPR023090">
    <property type="entry name" value="UPF0702_alpha/beta_dom_sf"/>
</dbReference>
<sequence length="228" mass="26097">MAYLHVLFQTLLAFGTILVLTIILGKQQISELTYFEYINGITFGSIAAALATDIDSETGLHFFGLVLFGGLTFLMSFLTLKSRWAKKLLEGDPVIVIRDGKILENNLRKSRFNVDQILQLLREKDVFDVSQVQFAILENDGSLSVMRKPEHQQLTPKSLSQPPKNHPQVPMELVVDGQIIYENLRKMGKTGRWLMEELKKRQVTSLRDVFYVSLESDGTLYVDRRRDF</sequence>
<dbReference type="STRING" id="201973.SAMN04488025_10933"/>
<comment type="similarity">
    <text evidence="2">Belongs to the UPF0702 family.</text>
</comment>
<dbReference type="AlphaFoldDB" id="A0A1I2MUJ7"/>
<dbReference type="Proteomes" id="UP000198661">
    <property type="component" value="Unassembled WGS sequence"/>
</dbReference>
<feature type="region of interest" description="Disordered" evidence="7">
    <location>
        <begin position="148"/>
        <end position="167"/>
    </location>
</feature>
<accession>A0A1I2MUJ7</accession>
<keyword evidence="4 8" id="KW-0812">Transmembrane</keyword>
<proteinExistence type="inferred from homology"/>
<evidence type="ECO:0000256" key="7">
    <source>
        <dbReference type="SAM" id="MobiDB-lite"/>
    </source>
</evidence>
<dbReference type="EMBL" id="FOOK01000009">
    <property type="protein sequence ID" value="SFF93157.1"/>
    <property type="molecule type" value="Genomic_DNA"/>
</dbReference>
<keyword evidence="6 8" id="KW-0472">Membrane</keyword>
<dbReference type="Pfam" id="PF04239">
    <property type="entry name" value="DUF421"/>
    <property type="match status" value="1"/>
</dbReference>
<feature type="transmembrane region" description="Helical" evidence="8">
    <location>
        <begin position="6"/>
        <end position="25"/>
    </location>
</feature>
<organism evidence="10 11">
    <name type="scientific">Planifilum fulgidum</name>
    <dbReference type="NCBI Taxonomy" id="201973"/>
    <lineage>
        <taxon>Bacteria</taxon>
        <taxon>Bacillati</taxon>
        <taxon>Bacillota</taxon>
        <taxon>Bacilli</taxon>
        <taxon>Bacillales</taxon>
        <taxon>Thermoactinomycetaceae</taxon>
        <taxon>Planifilum</taxon>
    </lineage>
</organism>
<dbReference type="Gene3D" id="3.30.240.20">
    <property type="entry name" value="bsu07140 like domains"/>
    <property type="match status" value="2"/>
</dbReference>
<evidence type="ECO:0000256" key="3">
    <source>
        <dbReference type="ARBA" id="ARBA00022475"/>
    </source>
</evidence>
<evidence type="ECO:0000259" key="9">
    <source>
        <dbReference type="Pfam" id="PF04239"/>
    </source>
</evidence>
<evidence type="ECO:0000313" key="10">
    <source>
        <dbReference type="EMBL" id="SFF93157.1"/>
    </source>
</evidence>
<keyword evidence="5 8" id="KW-1133">Transmembrane helix</keyword>
<feature type="compositionally biased region" description="Polar residues" evidence="7">
    <location>
        <begin position="152"/>
        <end position="163"/>
    </location>
</feature>
<dbReference type="InterPro" id="IPR007353">
    <property type="entry name" value="DUF421"/>
</dbReference>
<dbReference type="OrthoDB" id="9778331at2"/>
<dbReference type="PANTHER" id="PTHR34582:SF7">
    <property type="entry name" value="UPF0702 TRANSMEMBRANE PROTEIN YDFS"/>
    <property type="match status" value="1"/>
</dbReference>
<protein>
    <submittedName>
        <fullName evidence="10">Uncharacterized membrane protein YcaP, DUF421 family</fullName>
    </submittedName>
</protein>
<evidence type="ECO:0000313" key="11">
    <source>
        <dbReference type="Proteomes" id="UP000198661"/>
    </source>
</evidence>
<gene>
    <name evidence="10" type="ORF">SAMN04488025_10933</name>
</gene>
<feature type="domain" description="YetF C-terminal" evidence="9">
    <location>
        <begin position="81"/>
        <end position="214"/>
    </location>
</feature>
<name>A0A1I2MUJ7_9BACL</name>
<evidence type="ECO:0000256" key="6">
    <source>
        <dbReference type="ARBA" id="ARBA00023136"/>
    </source>
</evidence>
<evidence type="ECO:0000256" key="8">
    <source>
        <dbReference type="SAM" id="Phobius"/>
    </source>
</evidence>